<dbReference type="AlphaFoldDB" id="A0AAV6V487"/>
<organism evidence="7 8">
    <name type="scientific">Oedothorax gibbosus</name>
    <dbReference type="NCBI Taxonomy" id="931172"/>
    <lineage>
        <taxon>Eukaryota</taxon>
        <taxon>Metazoa</taxon>
        <taxon>Ecdysozoa</taxon>
        <taxon>Arthropoda</taxon>
        <taxon>Chelicerata</taxon>
        <taxon>Arachnida</taxon>
        <taxon>Araneae</taxon>
        <taxon>Araneomorphae</taxon>
        <taxon>Entelegynae</taxon>
        <taxon>Araneoidea</taxon>
        <taxon>Linyphiidae</taxon>
        <taxon>Erigoninae</taxon>
        <taxon>Oedothorax</taxon>
    </lineage>
</organism>
<dbReference type="EMBL" id="JAFNEN010000161">
    <property type="protein sequence ID" value="KAG8191314.1"/>
    <property type="molecule type" value="Genomic_DNA"/>
</dbReference>
<dbReference type="GO" id="GO:0016020">
    <property type="term" value="C:membrane"/>
    <property type="evidence" value="ECO:0007669"/>
    <property type="project" value="UniProtKB-SubCell"/>
</dbReference>
<feature type="transmembrane region" description="Helical" evidence="6">
    <location>
        <begin position="85"/>
        <end position="103"/>
    </location>
</feature>
<comment type="caution">
    <text evidence="7">The sequence shown here is derived from an EMBL/GenBank/DDBJ whole genome shotgun (WGS) entry which is preliminary data.</text>
</comment>
<evidence type="ECO:0000256" key="3">
    <source>
        <dbReference type="ARBA" id="ARBA00022692"/>
    </source>
</evidence>
<dbReference type="PANTHER" id="PTHR13674">
    <property type="entry name" value="GROWTH AND TRANSFORMATION-DEPENDENT PROTEIN"/>
    <property type="match status" value="1"/>
</dbReference>
<keyword evidence="5 6" id="KW-0472">Membrane</keyword>
<evidence type="ECO:0000256" key="6">
    <source>
        <dbReference type="SAM" id="Phobius"/>
    </source>
</evidence>
<dbReference type="PANTHER" id="PTHR13674:SF5">
    <property type="entry name" value="UPF0389 PROTEIN CG9231"/>
    <property type="match status" value="1"/>
</dbReference>
<comment type="subcellular location">
    <subcellularLocation>
        <location evidence="1">Membrane</location>
        <topology evidence="1">Single-pass membrane protein</topology>
    </subcellularLocation>
</comment>
<evidence type="ECO:0000256" key="4">
    <source>
        <dbReference type="ARBA" id="ARBA00022989"/>
    </source>
</evidence>
<proteinExistence type="inferred from homology"/>
<evidence type="ECO:0000256" key="2">
    <source>
        <dbReference type="ARBA" id="ARBA00007363"/>
    </source>
</evidence>
<accession>A0AAV6V487</accession>
<evidence type="ECO:0000256" key="5">
    <source>
        <dbReference type="ARBA" id="ARBA00023136"/>
    </source>
</evidence>
<sequence length="129" mass="14920">MLALQFLKTQRNLLSKCYLFKPNNFSPVLRNISTSPRWMSVTHNPNNLDKYLLVWMKKYPSVKDVPNTVSPAVMEKARNLARIKICIYLMVLTAVIYVGMIYSGKQAAKRGESVTKMHNAWVQEQKDKK</sequence>
<gene>
    <name evidence="7" type="ORF">JTE90_006066</name>
</gene>
<keyword evidence="3 6" id="KW-0812">Transmembrane</keyword>
<comment type="similarity">
    <text evidence="2">Belongs to the UPF0389 family.</text>
</comment>
<evidence type="ECO:0000313" key="7">
    <source>
        <dbReference type="EMBL" id="KAG8191314.1"/>
    </source>
</evidence>
<evidence type="ECO:0000313" key="8">
    <source>
        <dbReference type="Proteomes" id="UP000827092"/>
    </source>
</evidence>
<evidence type="ECO:0000256" key="1">
    <source>
        <dbReference type="ARBA" id="ARBA00004167"/>
    </source>
</evidence>
<dbReference type="InterPro" id="IPR009432">
    <property type="entry name" value="DUF1075"/>
</dbReference>
<dbReference type="Proteomes" id="UP000827092">
    <property type="component" value="Unassembled WGS sequence"/>
</dbReference>
<dbReference type="Pfam" id="PF06388">
    <property type="entry name" value="DUF1075"/>
    <property type="match status" value="1"/>
</dbReference>
<keyword evidence="4 6" id="KW-1133">Transmembrane helix</keyword>
<name>A0AAV6V487_9ARAC</name>
<keyword evidence="8" id="KW-1185">Reference proteome</keyword>
<protein>
    <submittedName>
        <fullName evidence="7">Uncharacterized protein</fullName>
    </submittedName>
</protein>
<reference evidence="7 8" key="1">
    <citation type="journal article" date="2022" name="Nat. Ecol. Evol.">
        <title>A masculinizing supergene underlies an exaggerated male reproductive morph in a spider.</title>
        <authorList>
            <person name="Hendrickx F."/>
            <person name="De Corte Z."/>
            <person name="Sonet G."/>
            <person name="Van Belleghem S.M."/>
            <person name="Kostlbacher S."/>
            <person name="Vangestel C."/>
        </authorList>
    </citation>
    <scope>NUCLEOTIDE SEQUENCE [LARGE SCALE GENOMIC DNA]</scope>
    <source>
        <strain evidence="7">W744_W776</strain>
    </source>
</reference>